<keyword evidence="1" id="KW-0732">Signal</keyword>
<dbReference type="OrthoDB" id="9797407at2"/>
<accession>A0A1W1I3D6</accession>
<dbReference type="KEGG" id="nja:NSJP_1348"/>
<dbReference type="RefSeq" id="WP_080886034.1">
    <property type="nucleotide sequence ID" value="NZ_LT828648.1"/>
</dbReference>
<evidence type="ECO:0008006" key="4">
    <source>
        <dbReference type="Google" id="ProtNLM"/>
    </source>
</evidence>
<sequence>MKTTARAMGALLLLALAACTANKQTVDANGDYIAPASIYSVMDSTSLVYTDVAAGAPLNDHPLRWTAFVLHPVGQVLDYGINRPFYAVPSQAPYLFGYTSEDSMLDNQRR</sequence>
<dbReference type="AlphaFoldDB" id="A0A1W1I3D6"/>
<reference evidence="2 3" key="1">
    <citation type="submission" date="2017-03" db="EMBL/GenBank/DDBJ databases">
        <authorList>
            <person name="Afonso C.L."/>
            <person name="Miller P.J."/>
            <person name="Scott M.A."/>
            <person name="Spackman E."/>
            <person name="Goraichik I."/>
            <person name="Dimitrov K.M."/>
            <person name="Suarez D.L."/>
            <person name="Swayne D.E."/>
        </authorList>
    </citation>
    <scope>NUCLEOTIDE SEQUENCE [LARGE SCALE GENOMIC DNA]</scope>
    <source>
        <strain evidence="2">Genome sequencing of Nitrospira japonica strain NJ11</strain>
    </source>
</reference>
<proteinExistence type="predicted"/>
<feature type="chain" id="PRO_5012732205" description="Lipoprotein" evidence="1">
    <location>
        <begin position="24"/>
        <end position="110"/>
    </location>
</feature>
<protein>
    <recommendedName>
        <fullName evidence="4">Lipoprotein</fullName>
    </recommendedName>
</protein>
<dbReference type="EMBL" id="LT828648">
    <property type="protein sequence ID" value="SLM47520.1"/>
    <property type="molecule type" value="Genomic_DNA"/>
</dbReference>
<dbReference type="PROSITE" id="PS51257">
    <property type="entry name" value="PROKAR_LIPOPROTEIN"/>
    <property type="match status" value="1"/>
</dbReference>
<evidence type="ECO:0000313" key="3">
    <source>
        <dbReference type="Proteomes" id="UP000192042"/>
    </source>
</evidence>
<keyword evidence="3" id="KW-1185">Reference proteome</keyword>
<dbReference type="Proteomes" id="UP000192042">
    <property type="component" value="Chromosome I"/>
</dbReference>
<feature type="signal peptide" evidence="1">
    <location>
        <begin position="1"/>
        <end position="23"/>
    </location>
</feature>
<evidence type="ECO:0000313" key="2">
    <source>
        <dbReference type="EMBL" id="SLM47520.1"/>
    </source>
</evidence>
<organism evidence="2 3">
    <name type="scientific">Nitrospira japonica</name>
    <dbReference type="NCBI Taxonomy" id="1325564"/>
    <lineage>
        <taxon>Bacteria</taxon>
        <taxon>Pseudomonadati</taxon>
        <taxon>Nitrospirota</taxon>
        <taxon>Nitrospiria</taxon>
        <taxon>Nitrospirales</taxon>
        <taxon>Nitrospiraceae</taxon>
        <taxon>Nitrospira</taxon>
    </lineage>
</organism>
<gene>
    <name evidence="2" type="ORF">NSJP_1348</name>
</gene>
<name>A0A1W1I3D6_9BACT</name>
<evidence type="ECO:0000256" key="1">
    <source>
        <dbReference type="SAM" id="SignalP"/>
    </source>
</evidence>